<organism evidence="1 2">
    <name type="scientific">Tanacetum coccineum</name>
    <dbReference type="NCBI Taxonomy" id="301880"/>
    <lineage>
        <taxon>Eukaryota</taxon>
        <taxon>Viridiplantae</taxon>
        <taxon>Streptophyta</taxon>
        <taxon>Embryophyta</taxon>
        <taxon>Tracheophyta</taxon>
        <taxon>Spermatophyta</taxon>
        <taxon>Magnoliopsida</taxon>
        <taxon>eudicotyledons</taxon>
        <taxon>Gunneridae</taxon>
        <taxon>Pentapetalae</taxon>
        <taxon>asterids</taxon>
        <taxon>campanulids</taxon>
        <taxon>Asterales</taxon>
        <taxon>Asteraceae</taxon>
        <taxon>Asteroideae</taxon>
        <taxon>Anthemideae</taxon>
        <taxon>Anthemidinae</taxon>
        <taxon>Tanacetum</taxon>
    </lineage>
</organism>
<reference evidence="1" key="2">
    <citation type="submission" date="2022-01" db="EMBL/GenBank/DDBJ databases">
        <authorList>
            <person name="Yamashiro T."/>
            <person name="Shiraishi A."/>
            <person name="Satake H."/>
            <person name="Nakayama K."/>
        </authorList>
    </citation>
    <scope>NUCLEOTIDE SEQUENCE</scope>
</reference>
<proteinExistence type="predicted"/>
<evidence type="ECO:0000313" key="2">
    <source>
        <dbReference type="Proteomes" id="UP001151760"/>
    </source>
</evidence>
<reference evidence="1" key="1">
    <citation type="journal article" date="2022" name="Int. J. Mol. Sci.">
        <title>Draft Genome of Tanacetum Coccineum: Genomic Comparison of Closely Related Tanacetum-Family Plants.</title>
        <authorList>
            <person name="Yamashiro T."/>
            <person name="Shiraishi A."/>
            <person name="Nakayama K."/>
            <person name="Satake H."/>
        </authorList>
    </citation>
    <scope>NUCLEOTIDE SEQUENCE</scope>
</reference>
<dbReference type="Proteomes" id="UP001151760">
    <property type="component" value="Unassembled WGS sequence"/>
</dbReference>
<comment type="caution">
    <text evidence="1">The sequence shown here is derived from an EMBL/GenBank/DDBJ whole genome shotgun (WGS) entry which is preliminary data.</text>
</comment>
<evidence type="ECO:0000313" key="1">
    <source>
        <dbReference type="EMBL" id="GJT83579.1"/>
    </source>
</evidence>
<protein>
    <submittedName>
        <fullName evidence="1">Uncharacterized protein</fullName>
    </submittedName>
</protein>
<keyword evidence="2" id="KW-1185">Reference proteome</keyword>
<accession>A0ABQ5H862</accession>
<gene>
    <name evidence="1" type="ORF">Tco_1057921</name>
</gene>
<dbReference type="EMBL" id="BQNB010019275">
    <property type="protein sequence ID" value="GJT83579.1"/>
    <property type="molecule type" value="Genomic_DNA"/>
</dbReference>
<sequence length="66" mass="7210">MIKIPMDVDDKVVMPTNVSLDVEILCFYNLILTPNLVSISIVSRSVTFSTSSYIVVSNEMKGGGVE</sequence>
<name>A0ABQ5H862_9ASTR</name>